<evidence type="ECO:0000313" key="1">
    <source>
        <dbReference type="EMBL" id="OEV17455.1"/>
    </source>
</evidence>
<sequence length="224" mass="24010">MNLTELHRRLLADVLDVGGDHALVLAGGCAVQAHGLVDRPGRDVDVATERPAAMKGIASAVRAGLWQRGWQVAKLDVDPVSAQLIVTETVGGAACELGLRKEVLWRPPVRTPLGPTLSLEDVVGTQVRALAALGLVRDLVDVRAAVGHWSYVESEELGRRHAPDSFDLVELQARLEGADWVDDAEFTAYGLGEGDVPVLRSWAQAWANDIAERLLEEGAPPPEG</sequence>
<dbReference type="EMBL" id="LJGZ01000098">
    <property type="protein sequence ID" value="OEV17455.1"/>
    <property type="molecule type" value="Genomic_DNA"/>
</dbReference>
<dbReference type="Proteomes" id="UP000175971">
    <property type="component" value="Unassembled WGS sequence"/>
</dbReference>
<accession>A0A1E7LML5</accession>
<dbReference type="InterPro" id="IPR014942">
    <property type="entry name" value="AbiEii"/>
</dbReference>
<proteinExistence type="predicted"/>
<keyword evidence="2" id="KW-1185">Reference proteome</keyword>
<dbReference type="AlphaFoldDB" id="A0A1E7LML5"/>
<gene>
    <name evidence="1" type="ORF">AN221_28655</name>
</gene>
<name>A0A1E7LML5_9ACTN</name>
<comment type="caution">
    <text evidence="1">The sequence shown here is derived from an EMBL/GenBank/DDBJ whole genome shotgun (WGS) entry which is preliminary data.</text>
</comment>
<organism evidence="1 2">
    <name type="scientific">Streptomyces nanshensis</name>
    <dbReference type="NCBI Taxonomy" id="518642"/>
    <lineage>
        <taxon>Bacteria</taxon>
        <taxon>Bacillati</taxon>
        <taxon>Actinomycetota</taxon>
        <taxon>Actinomycetes</taxon>
        <taxon>Kitasatosporales</taxon>
        <taxon>Streptomycetaceae</taxon>
        <taxon>Streptomyces</taxon>
    </lineage>
</organism>
<dbReference type="OrthoDB" id="3870258at2"/>
<evidence type="ECO:0000313" key="2">
    <source>
        <dbReference type="Proteomes" id="UP000175971"/>
    </source>
</evidence>
<evidence type="ECO:0008006" key="3">
    <source>
        <dbReference type="Google" id="ProtNLM"/>
    </source>
</evidence>
<dbReference type="RefSeq" id="WP_070203303.1">
    <property type="nucleotide sequence ID" value="NZ_LJGZ01000098.1"/>
</dbReference>
<reference evidence="1 2" key="1">
    <citation type="journal article" date="2016" name="Front. Microbiol.">
        <title>Comparative Genomics Analysis of Streptomyces Species Reveals Their Adaptation to the Marine Environment and Their Diversity at the Genomic Level.</title>
        <authorList>
            <person name="Tian X."/>
            <person name="Zhang Z."/>
            <person name="Yang T."/>
            <person name="Chen M."/>
            <person name="Li J."/>
            <person name="Chen F."/>
            <person name="Yang J."/>
            <person name="Li W."/>
            <person name="Zhang B."/>
            <person name="Zhang Z."/>
            <person name="Wu J."/>
            <person name="Zhang C."/>
            <person name="Long L."/>
            <person name="Xiao J."/>
        </authorList>
    </citation>
    <scope>NUCLEOTIDE SEQUENCE [LARGE SCALE GENOMIC DNA]</scope>
    <source>
        <strain evidence="1 2">SCSIO M10372</strain>
    </source>
</reference>
<dbReference type="Pfam" id="PF08843">
    <property type="entry name" value="AbiEii"/>
    <property type="match status" value="1"/>
</dbReference>
<protein>
    <recommendedName>
        <fullName evidence="3">Nucleotidyl transferase AbiEii/AbiGii toxin family protein</fullName>
    </recommendedName>
</protein>
<dbReference type="PATRIC" id="fig|518642.7.peg.3569"/>